<name>A0A8T0F798_ARGBR</name>
<reference evidence="1" key="2">
    <citation type="submission" date="2020-06" db="EMBL/GenBank/DDBJ databases">
        <authorList>
            <person name="Sheffer M."/>
        </authorList>
    </citation>
    <scope>NUCLEOTIDE SEQUENCE</scope>
</reference>
<dbReference type="EMBL" id="JABXBU010000015">
    <property type="protein sequence ID" value="KAF8787074.1"/>
    <property type="molecule type" value="Genomic_DNA"/>
</dbReference>
<sequence>MCHVVADEDKFADDLLMFVMDEHLTSQRFHRNLKQFRSSSPFTIAIRFTVRRILEEHDIEIRNIFNSLIGYGNLMNNFKDFITTATSVFVQRGYCEKEFVEFCAFVAKLATLCYVNSTKNCIPLAAAAIVELVKHFKVSGEFTSESWNKLNKEMQEQTLRSALVGGTKSMSQSEVDSVANHKSTFSPRDSQLFITIKDISAMATFFDYK</sequence>
<dbReference type="Proteomes" id="UP000807504">
    <property type="component" value="Unassembled WGS sequence"/>
</dbReference>
<dbReference type="AlphaFoldDB" id="A0A8T0F798"/>
<comment type="caution">
    <text evidence="1">The sequence shown here is derived from an EMBL/GenBank/DDBJ whole genome shotgun (WGS) entry which is preliminary data.</text>
</comment>
<keyword evidence="2" id="KW-1185">Reference proteome</keyword>
<evidence type="ECO:0000313" key="2">
    <source>
        <dbReference type="Proteomes" id="UP000807504"/>
    </source>
</evidence>
<proteinExistence type="predicted"/>
<evidence type="ECO:0000313" key="1">
    <source>
        <dbReference type="EMBL" id="KAF8787074.1"/>
    </source>
</evidence>
<gene>
    <name evidence="1" type="ORF">HNY73_008706</name>
</gene>
<accession>A0A8T0F798</accession>
<reference evidence="1" key="1">
    <citation type="journal article" date="2020" name="bioRxiv">
        <title>Chromosome-level reference genome of the European wasp spider Argiope bruennichi: a resource for studies on range expansion and evolutionary adaptation.</title>
        <authorList>
            <person name="Sheffer M.M."/>
            <person name="Hoppe A."/>
            <person name="Krehenwinkel H."/>
            <person name="Uhl G."/>
            <person name="Kuss A.W."/>
            <person name="Jensen L."/>
            <person name="Jensen C."/>
            <person name="Gillespie R.G."/>
            <person name="Hoff K.J."/>
            <person name="Prost S."/>
        </authorList>
    </citation>
    <scope>NUCLEOTIDE SEQUENCE</scope>
</reference>
<organism evidence="1 2">
    <name type="scientific">Argiope bruennichi</name>
    <name type="common">Wasp spider</name>
    <name type="synonym">Aranea bruennichi</name>
    <dbReference type="NCBI Taxonomy" id="94029"/>
    <lineage>
        <taxon>Eukaryota</taxon>
        <taxon>Metazoa</taxon>
        <taxon>Ecdysozoa</taxon>
        <taxon>Arthropoda</taxon>
        <taxon>Chelicerata</taxon>
        <taxon>Arachnida</taxon>
        <taxon>Araneae</taxon>
        <taxon>Araneomorphae</taxon>
        <taxon>Entelegynae</taxon>
        <taxon>Araneoidea</taxon>
        <taxon>Araneidae</taxon>
        <taxon>Argiope</taxon>
    </lineage>
</organism>
<protein>
    <submittedName>
        <fullName evidence="1">Uncharacterized protein</fullName>
    </submittedName>
</protein>